<feature type="transmembrane region" description="Helical" evidence="1">
    <location>
        <begin position="191"/>
        <end position="208"/>
    </location>
</feature>
<keyword evidence="3" id="KW-1185">Reference proteome</keyword>
<dbReference type="AlphaFoldDB" id="A0A0M0KWE0"/>
<dbReference type="PATRIC" id="fig|284581.3.peg.2756"/>
<dbReference type="STRING" id="284581.AMD01_16280"/>
<comment type="caution">
    <text evidence="2">The sequence shown here is derived from an EMBL/GenBank/DDBJ whole genome shotgun (WGS) entry which is preliminary data.</text>
</comment>
<feature type="transmembrane region" description="Helical" evidence="1">
    <location>
        <begin position="342"/>
        <end position="367"/>
    </location>
</feature>
<gene>
    <name evidence="2" type="ORF">AMD01_16280</name>
</gene>
<feature type="transmembrane region" description="Helical" evidence="1">
    <location>
        <begin position="314"/>
        <end position="336"/>
    </location>
</feature>
<sequence length="377" mass="44096">MQLFWMEMKKIFSWKMMILLAFVNVVLYFLLFSFHIEYFPNGRPDRDDFAIEQKFIPKYGANINRKEYGDFVKEYNQKVQQADTYLKNDPQADDAGITSYESLRQWDDNNQKQSNYHDLIFFKRSIDEFWELQAMEGSMEQYKYRVEPIQSEMKYAEKGQKKHFQTILAEKKYPSYTDTVLENFNNVKTNLSIILFISVAIFISPLFLRDRLKELEPLQYSSKKGRRVYRTKLLAGLASTAILTTLLLFVYLSIYATNHTSSHFQLPLHSMSSYYWYDVTFWEYIVWSVLAICFSSLLLGTLSMAISTIVPNTIVLIGVQILTTFVMIAGVAFFLIGDTFSIFHPIWFVPAGYAVFFVLVVGLMIVVGKREARRDVL</sequence>
<keyword evidence="1" id="KW-0472">Membrane</keyword>
<protein>
    <recommendedName>
        <fullName evidence="4">ABC-2 family transporter protein</fullName>
    </recommendedName>
</protein>
<feature type="transmembrane region" description="Helical" evidence="1">
    <location>
        <begin position="274"/>
        <end position="302"/>
    </location>
</feature>
<feature type="transmembrane region" description="Helical" evidence="1">
    <location>
        <begin position="12"/>
        <end position="36"/>
    </location>
</feature>
<dbReference type="RefSeq" id="WP_053402501.1">
    <property type="nucleotide sequence ID" value="NZ_LILC01000023.1"/>
</dbReference>
<evidence type="ECO:0000313" key="2">
    <source>
        <dbReference type="EMBL" id="KOO42703.1"/>
    </source>
</evidence>
<dbReference type="OrthoDB" id="2199615at2"/>
<evidence type="ECO:0000313" key="3">
    <source>
        <dbReference type="Proteomes" id="UP000037558"/>
    </source>
</evidence>
<keyword evidence="1" id="KW-1133">Transmembrane helix</keyword>
<accession>A0A0M0KWE0</accession>
<reference evidence="3" key="1">
    <citation type="submission" date="2015-08" db="EMBL/GenBank/DDBJ databases">
        <title>Fjat-14210 dsm16467.</title>
        <authorList>
            <person name="Liu B."/>
            <person name="Wang J."/>
            <person name="Zhu Y."/>
            <person name="Liu G."/>
            <person name="Chen Q."/>
            <person name="Chen Z."/>
            <person name="Lan J."/>
            <person name="Che J."/>
            <person name="Ge C."/>
            <person name="Shi H."/>
            <person name="Pan Z."/>
            <person name="Liu X."/>
        </authorList>
    </citation>
    <scope>NUCLEOTIDE SEQUENCE [LARGE SCALE GENOMIC DNA]</scope>
    <source>
        <strain evidence="3">DSM 16467</strain>
    </source>
</reference>
<dbReference type="EMBL" id="LILC01000023">
    <property type="protein sequence ID" value="KOO42703.1"/>
    <property type="molecule type" value="Genomic_DNA"/>
</dbReference>
<feature type="transmembrane region" description="Helical" evidence="1">
    <location>
        <begin position="233"/>
        <end position="254"/>
    </location>
</feature>
<dbReference type="Proteomes" id="UP000037558">
    <property type="component" value="Unassembled WGS sequence"/>
</dbReference>
<organism evidence="2 3">
    <name type="scientific">Priestia koreensis</name>
    <dbReference type="NCBI Taxonomy" id="284581"/>
    <lineage>
        <taxon>Bacteria</taxon>
        <taxon>Bacillati</taxon>
        <taxon>Bacillota</taxon>
        <taxon>Bacilli</taxon>
        <taxon>Bacillales</taxon>
        <taxon>Bacillaceae</taxon>
        <taxon>Priestia</taxon>
    </lineage>
</organism>
<evidence type="ECO:0008006" key="4">
    <source>
        <dbReference type="Google" id="ProtNLM"/>
    </source>
</evidence>
<keyword evidence="1" id="KW-0812">Transmembrane</keyword>
<evidence type="ECO:0000256" key="1">
    <source>
        <dbReference type="SAM" id="Phobius"/>
    </source>
</evidence>
<proteinExistence type="predicted"/>
<name>A0A0M0KWE0_9BACI</name>